<protein>
    <submittedName>
        <fullName evidence="1">Uncharacterized protein</fullName>
    </submittedName>
</protein>
<evidence type="ECO:0000313" key="1">
    <source>
        <dbReference type="EMBL" id="AVO35138.1"/>
    </source>
</evidence>
<reference evidence="1 2" key="1">
    <citation type="submission" date="2018-03" db="EMBL/GenBank/DDBJ databases">
        <title>Genome sequencing of Ottowia sp.</title>
        <authorList>
            <person name="Kim S.-J."/>
            <person name="Heo J."/>
            <person name="Kwon S.-W."/>
        </authorList>
    </citation>
    <scope>NUCLEOTIDE SEQUENCE [LARGE SCALE GENOMIC DNA]</scope>
    <source>
        <strain evidence="1 2">KADR8-3</strain>
    </source>
</reference>
<sequence>MFLLGLCFCAQVQADEGFSGSYRLDCRTIQSEPSAVKWLKTECERGKDAPTLRIEPGEVSGSWIVTGLGASEDGRTDSLTWRQSAVDGMECVSAPFVAICKVPTNKAVFGQLVGDGVRSNTGLLLVGQGLIADVIKVNK</sequence>
<dbReference type="Proteomes" id="UP000239709">
    <property type="component" value="Chromosome"/>
</dbReference>
<dbReference type="KEGG" id="otk:C6570_13525"/>
<gene>
    <name evidence="1" type="ORF">C6570_13525</name>
</gene>
<accession>A0A2S0MGY2</accession>
<keyword evidence="2" id="KW-1185">Reference proteome</keyword>
<dbReference type="AlphaFoldDB" id="A0A2S0MGY2"/>
<name>A0A2S0MGY2_9BURK</name>
<evidence type="ECO:0000313" key="2">
    <source>
        <dbReference type="Proteomes" id="UP000239709"/>
    </source>
</evidence>
<proteinExistence type="predicted"/>
<organism evidence="1 2">
    <name type="scientific">Ottowia oryzae</name>
    <dbReference type="NCBI Taxonomy" id="2109914"/>
    <lineage>
        <taxon>Bacteria</taxon>
        <taxon>Pseudomonadati</taxon>
        <taxon>Pseudomonadota</taxon>
        <taxon>Betaproteobacteria</taxon>
        <taxon>Burkholderiales</taxon>
        <taxon>Comamonadaceae</taxon>
        <taxon>Ottowia</taxon>
    </lineage>
</organism>
<dbReference type="EMBL" id="CP027666">
    <property type="protein sequence ID" value="AVO35138.1"/>
    <property type="molecule type" value="Genomic_DNA"/>
</dbReference>